<evidence type="ECO:0000313" key="3">
    <source>
        <dbReference type="Proteomes" id="UP000837857"/>
    </source>
</evidence>
<sequence>MNKTVLRRAGDKRGARDRAARPSPRIAPKLGPVAPNFPSSTPPIHHSATPPVSASNFYNLQNMKRAIA</sequence>
<proteinExistence type="predicted"/>
<dbReference type="EMBL" id="OW152816">
    <property type="protein sequence ID" value="CAH2066834.1"/>
    <property type="molecule type" value="Genomic_DNA"/>
</dbReference>
<evidence type="ECO:0000313" key="2">
    <source>
        <dbReference type="EMBL" id="CAH2066834.1"/>
    </source>
</evidence>
<accession>A0ABN8IU54</accession>
<organism evidence="2 3">
    <name type="scientific">Iphiclides podalirius</name>
    <name type="common">scarce swallowtail</name>
    <dbReference type="NCBI Taxonomy" id="110791"/>
    <lineage>
        <taxon>Eukaryota</taxon>
        <taxon>Metazoa</taxon>
        <taxon>Ecdysozoa</taxon>
        <taxon>Arthropoda</taxon>
        <taxon>Hexapoda</taxon>
        <taxon>Insecta</taxon>
        <taxon>Pterygota</taxon>
        <taxon>Neoptera</taxon>
        <taxon>Endopterygota</taxon>
        <taxon>Lepidoptera</taxon>
        <taxon>Glossata</taxon>
        <taxon>Ditrysia</taxon>
        <taxon>Papilionoidea</taxon>
        <taxon>Papilionidae</taxon>
        <taxon>Papilioninae</taxon>
        <taxon>Iphiclides</taxon>
    </lineage>
</organism>
<gene>
    <name evidence="2" type="ORF">IPOD504_LOCUS13604</name>
</gene>
<name>A0ABN8IU54_9NEOP</name>
<reference evidence="2" key="1">
    <citation type="submission" date="2022-03" db="EMBL/GenBank/DDBJ databases">
        <authorList>
            <person name="Martin H S."/>
        </authorList>
    </citation>
    <scope>NUCLEOTIDE SEQUENCE</scope>
</reference>
<keyword evidence="3" id="KW-1185">Reference proteome</keyword>
<evidence type="ECO:0000256" key="1">
    <source>
        <dbReference type="SAM" id="MobiDB-lite"/>
    </source>
</evidence>
<protein>
    <submittedName>
        <fullName evidence="2">Uncharacterized protein</fullName>
    </submittedName>
</protein>
<feature type="non-terminal residue" evidence="2">
    <location>
        <position position="68"/>
    </location>
</feature>
<feature type="compositionally biased region" description="Basic and acidic residues" evidence="1">
    <location>
        <begin position="8"/>
        <end position="20"/>
    </location>
</feature>
<dbReference type="Proteomes" id="UP000837857">
    <property type="component" value="Chromosome 4"/>
</dbReference>
<feature type="region of interest" description="Disordered" evidence="1">
    <location>
        <begin position="1"/>
        <end position="55"/>
    </location>
</feature>